<gene>
    <name evidence="3" type="ORF">jhhlp_006633</name>
</gene>
<dbReference type="GO" id="GO:0008270">
    <property type="term" value="F:zinc ion binding"/>
    <property type="evidence" value="ECO:0007669"/>
    <property type="project" value="InterPro"/>
</dbReference>
<evidence type="ECO:0000256" key="1">
    <source>
        <dbReference type="ARBA" id="ARBA00023242"/>
    </source>
</evidence>
<dbReference type="Gene3D" id="4.10.240.10">
    <property type="entry name" value="Zn(2)-C6 fungal-type DNA-binding domain"/>
    <property type="match status" value="1"/>
</dbReference>
<keyword evidence="4" id="KW-1185">Reference proteome</keyword>
<dbReference type="InterPro" id="IPR001138">
    <property type="entry name" value="Zn2Cys6_DnaBD"/>
</dbReference>
<comment type="caution">
    <text evidence="3">The sequence shown here is derived from an EMBL/GenBank/DDBJ whole genome shotgun (WGS) entry which is preliminary data.</text>
</comment>
<dbReference type="SUPFAM" id="SSF57701">
    <property type="entry name" value="Zn2/Cys6 DNA-binding domain"/>
    <property type="match status" value="1"/>
</dbReference>
<dbReference type="OrthoDB" id="4491390at2759"/>
<dbReference type="AlphaFoldDB" id="A0A2N3N6G0"/>
<dbReference type="SMART" id="SM00066">
    <property type="entry name" value="GAL4"/>
    <property type="match status" value="1"/>
</dbReference>
<dbReference type="CDD" id="cd00067">
    <property type="entry name" value="GAL4"/>
    <property type="match status" value="1"/>
</dbReference>
<evidence type="ECO:0000313" key="4">
    <source>
        <dbReference type="Proteomes" id="UP000233524"/>
    </source>
</evidence>
<reference evidence="3 4" key="1">
    <citation type="journal article" date="2017" name="G3 (Bethesda)">
        <title>First Draft Genome Sequence of the Pathogenic Fungus Lomentospora prolificans (Formerly Scedosporium prolificans).</title>
        <authorList>
            <person name="Luo R."/>
            <person name="Zimin A."/>
            <person name="Workman R."/>
            <person name="Fan Y."/>
            <person name="Pertea G."/>
            <person name="Grossman N."/>
            <person name="Wear M.P."/>
            <person name="Jia B."/>
            <person name="Miller H."/>
            <person name="Casadevall A."/>
            <person name="Timp W."/>
            <person name="Zhang S.X."/>
            <person name="Salzberg S.L."/>
        </authorList>
    </citation>
    <scope>NUCLEOTIDE SEQUENCE [LARGE SCALE GENOMIC DNA]</scope>
    <source>
        <strain evidence="3 4">JHH-5317</strain>
    </source>
</reference>
<proteinExistence type="predicted"/>
<dbReference type="VEuPathDB" id="FungiDB:jhhlp_006633"/>
<dbReference type="PANTHER" id="PTHR38111">
    <property type="entry name" value="ZN(2)-C6 FUNGAL-TYPE DOMAIN-CONTAINING PROTEIN-RELATED"/>
    <property type="match status" value="1"/>
</dbReference>
<keyword evidence="1" id="KW-0539">Nucleus</keyword>
<evidence type="ECO:0000313" key="3">
    <source>
        <dbReference type="EMBL" id="PKS08021.1"/>
    </source>
</evidence>
<protein>
    <recommendedName>
        <fullName evidence="2">Zn(2)-C6 fungal-type domain-containing protein</fullName>
    </recommendedName>
</protein>
<dbReference type="InterPro" id="IPR036864">
    <property type="entry name" value="Zn2-C6_fun-type_DNA-bd_sf"/>
</dbReference>
<dbReference type="PROSITE" id="PS50048">
    <property type="entry name" value="ZN2_CY6_FUNGAL_2"/>
    <property type="match status" value="1"/>
</dbReference>
<dbReference type="STRING" id="41688.A0A2N3N6G0"/>
<organism evidence="3 4">
    <name type="scientific">Lomentospora prolificans</name>
    <dbReference type="NCBI Taxonomy" id="41688"/>
    <lineage>
        <taxon>Eukaryota</taxon>
        <taxon>Fungi</taxon>
        <taxon>Dikarya</taxon>
        <taxon>Ascomycota</taxon>
        <taxon>Pezizomycotina</taxon>
        <taxon>Sordariomycetes</taxon>
        <taxon>Hypocreomycetidae</taxon>
        <taxon>Microascales</taxon>
        <taxon>Microascaceae</taxon>
        <taxon>Lomentospora</taxon>
    </lineage>
</organism>
<accession>A0A2N3N6G0</accession>
<dbReference type="InParanoid" id="A0A2N3N6G0"/>
<name>A0A2N3N6G0_9PEZI</name>
<dbReference type="EMBL" id="NLAX01000701">
    <property type="protein sequence ID" value="PKS08021.1"/>
    <property type="molecule type" value="Genomic_DNA"/>
</dbReference>
<dbReference type="Proteomes" id="UP000233524">
    <property type="component" value="Unassembled WGS sequence"/>
</dbReference>
<dbReference type="GO" id="GO:0000981">
    <property type="term" value="F:DNA-binding transcription factor activity, RNA polymerase II-specific"/>
    <property type="evidence" value="ECO:0007669"/>
    <property type="project" value="InterPro"/>
</dbReference>
<dbReference type="Pfam" id="PF00172">
    <property type="entry name" value="Zn_clus"/>
    <property type="match status" value="1"/>
</dbReference>
<feature type="domain" description="Zn(2)-C6 fungal-type" evidence="2">
    <location>
        <begin position="10"/>
        <end position="39"/>
    </location>
</feature>
<dbReference type="InterPro" id="IPR053178">
    <property type="entry name" value="Osmoadaptation_assoc"/>
</dbReference>
<dbReference type="PROSITE" id="PS00463">
    <property type="entry name" value="ZN2_CY6_FUNGAL_1"/>
    <property type="match status" value="1"/>
</dbReference>
<dbReference type="InterPro" id="IPR021858">
    <property type="entry name" value="Fun_TF"/>
</dbReference>
<evidence type="ECO:0000259" key="2">
    <source>
        <dbReference type="PROSITE" id="PS50048"/>
    </source>
</evidence>
<dbReference type="PANTHER" id="PTHR38111:SF11">
    <property type="entry name" value="TRANSCRIPTION FACTOR DOMAIN-CONTAINING PROTEIN-RELATED"/>
    <property type="match status" value="1"/>
</dbReference>
<sequence length="555" mass="62366">MVGVPGRSKACHTCRRRRIKCGAELPGCHNCAKSNRICTGYQRKHTFILSQDMVVGDGAASPHTKSSVEDEDNSGMVMVSRWRVDSNRTQAAIRTKAQEKLCPESALLPRTTALPATVPTRNAFRDGFFSLLVQTNLPANNSVYCLVGGHRYNWLLQVLDLPSLSPALENALLAVCTAQLGRRADRTELVRQALKLYTEGMAQCRREILNPSTRKSEQTLAACMALLLYEIIECPGGTFMGYLAHYQGYMELLRMRGASAHTSGLAHSTFQVLRIHTAIQCFRVPRKTFLADPEWQHGPWSSNPDQKSPFDRLVDILLLEVPEYIRHCQALTDMADPNQTLSSAQEVLRESREIEHLLDKWFDYFKSLVPGALYHAELSKVDTAVDDSELGKLFPVTFQFPAFIVGQSMVYYWVTLVLVQARQCYIHGMLARLVAVLDSIGRDKLPCKCKCAHHAVDTPTDCLRHFTADTLASLNYRSEWPRAIVNNICQSVEYFLGDTTRGFAPVGMLPALAVAKGFWEHAPGSWDRQIAWTDEMVERIRVNVGYHTFCNPCKH</sequence>
<dbReference type="Pfam" id="PF11951">
    <property type="entry name" value="Fungal_trans_2"/>
    <property type="match status" value="1"/>
</dbReference>